<organism evidence="1 2">
    <name type="scientific">Lecanicillium saksenae</name>
    <dbReference type="NCBI Taxonomy" id="468837"/>
    <lineage>
        <taxon>Eukaryota</taxon>
        <taxon>Fungi</taxon>
        <taxon>Dikarya</taxon>
        <taxon>Ascomycota</taxon>
        <taxon>Pezizomycotina</taxon>
        <taxon>Sordariomycetes</taxon>
        <taxon>Hypocreomycetidae</taxon>
        <taxon>Hypocreales</taxon>
        <taxon>Cordycipitaceae</taxon>
        <taxon>Lecanicillium</taxon>
    </lineage>
</organism>
<name>A0ACC1QWD8_9HYPO</name>
<keyword evidence="2" id="KW-1185">Reference proteome</keyword>
<evidence type="ECO:0000313" key="2">
    <source>
        <dbReference type="Proteomes" id="UP001148737"/>
    </source>
</evidence>
<proteinExistence type="predicted"/>
<reference evidence="1" key="1">
    <citation type="submission" date="2022-07" db="EMBL/GenBank/DDBJ databases">
        <title>Genome Sequence of Lecanicillium saksenae.</title>
        <authorList>
            <person name="Buettner E."/>
        </authorList>
    </citation>
    <scope>NUCLEOTIDE SEQUENCE</scope>
    <source>
        <strain evidence="1">VT-O1</strain>
    </source>
</reference>
<sequence length="150" mass="16088">MRFSTISTLAMASAAAGASLQARHYCSGFDDSCGPWNLTVDGNSWTMGMNCTNISGGQTYSEINLDHCLGNSFGKLVSGDGFKGTCDKYPQGKPVGSPREGSNWRNPITVACQDNKGGNPVSTIELHYIMCNDNGVVHCQNQYDKHLDGL</sequence>
<evidence type="ECO:0000313" key="1">
    <source>
        <dbReference type="EMBL" id="KAJ3494452.1"/>
    </source>
</evidence>
<dbReference type="EMBL" id="JANAKD010000376">
    <property type="protein sequence ID" value="KAJ3494452.1"/>
    <property type="molecule type" value="Genomic_DNA"/>
</dbReference>
<gene>
    <name evidence="1" type="ORF">NLG97_g4067</name>
</gene>
<accession>A0ACC1QWD8</accession>
<dbReference type="Proteomes" id="UP001148737">
    <property type="component" value="Unassembled WGS sequence"/>
</dbReference>
<comment type="caution">
    <text evidence="1">The sequence shown here is derived from an EMBL/GenBank/DDBJ whole genome shotgun (WGS) entry which is preliminary data.</text>
</comment>
<protein>
    <submittedName>
        <fullName evidence="1">Uncharacterized protein</fullName>
    </submittedName>
</protein>